<dbReference type="CDD" id="cd00592">
    <property type="entry name" value="HTH_MerR-like"/>
    <property type="match status" value="1"/>
</dbReference>
<evidence type="ECO:0000256" key="2">
    <source>
        <dbReference type="ARBA" id="ARBA00023125"/>
    </source>
</evidence>
<dbReference type="InterPro" id="IPR011256">
    <property type="entry name" value="Reg_factor_effector_dom_sf"/>
</dbReference>
<dbReference type="PROSITE" id="PS50937">
    <property type="entry name" value="HTH_MERR_2"/>
    <property type="match status" value="1"/>
</dbReference>
<dbReference type="Gene3D" id="3.20.80.10">
    <property type="entry name" value="Regulatory factor, effector binding domain"/>
    <property type="match status" value="1"/>
</dbReference>
<dbReference type="SMART" id="SM00422">
    <property type="entry name" value="HTH_MERR"/>
    <property type="match status" value="1"/>
</dbReference>
<dbReference type="PRINTS" id="PR00040">
    <property type="entry name" value="HTHMERR"/>
</dbReference>
<dbReference type="Pfam" id="PF13411">
    <property type="entry name" value="MerR_1"/>
    <property type="match status" value="1"/>
</dbReference>
<evidence type="ECO:0000259" key="4">
    <source>
        <dbReference type="PROSITE" id="PS50937"/>
    </source>
</evidence>
<proteinExistence type="predicted"/>
<dbReference type="EMBL" id="VUMD01000010">
    <property type="protein sequence ID" value="MSS37302.1"/>
    <property type="molecule type" value="Genomic_DNA"/>
</dbReference>
<feature type="domain" description="HTH merR-type" evidence="4">
    <location>
        <begin position="1"/>
        <end position="72"/>
    </location>
</feature>
<dbReference type="InterPro" id="IPR000551">
    <property type="entry name" value="MerR-type_HTH_dom"/>
</dbReference>
<sequence length="265" mass="30847">MSTFYRIGEVASLYGISTDVLRYYESLGILVPHRSSNGYRIYRTEDLWCLNIIRDLRDLGFSMEQIRDYIRERSIRSTMSMFEQELALIDQQLERLTSLKHNILTRRQTIIQAQTLPLGDILLKKLPDRPCHRIMQSYSTDEEMDVLIKQLVSFGNDRQYIIGNNQMGSFLNISNARKGNCRTYDAVFILHPEGEYTLEKGSYLSVCYNGDCSQNQRYVPLLFSYAKKEGMNPVGPLLELLWIDTHTSKYTQEQVTELQLQVLSQ</sequence>
<accession>A0A7X2NLZ7</accession>
<evidence type="ECO:0000256" key="3">
    <source>
        <dbReference type="ARBA" id="ARBA00023163"/>
    </source>
</evidence>
<dbReference type="InterPro" id="IPR047057">
    <property type="entry name" value="MerR_fam"/>
</dbReference>
<evidence type="ECO:0000313" key="5">
    <source>
        <dbReference type="EMBL" id="MSS37302.1"/>
    </source>
</evidence>
<dbReference type="PANTHER" id="PTHR30204:SF94">
    <property type="entry name" value="HEAVY METAL-DEPENDENT TRANSCRIPTIONAL REGULATOR HI_0293-RELATED"/>
    <property type="match status" value="1"/>
</dbReference>
<dbReference type="InterPro" id="IPR009061">
    <property type="entry name" value="DNA-bd_dom_put_sf"/>
</dbReference>
<keyword evidence="2" id="KW-0238">DNA-binding</keyword>
<dbReference type="RefSeq" id="WP_154472735.1">
    <property type="nucleotide sequence ID" value="NZ_DBEWUL010000153.1"/>
</dbReference>
<gene>
    <name evidence="5" type="ORF">FYJ39_12140</name>
</gene>
<keyword evidence="1" id="KW-0805">Transcription regulation</keyword>
<dbReference type="Gene3D" id="1.10.1660.10">
    <property type="match status" value="1"/>
</dbReference>
<dbReference type="PANTHER" id="PTHR30204">
    <property type="entry name" value="REDOX-CYCLING DRUG-SENSING TRANSCRIPTIONAL ACTIVATOR SOXR"/>
    <property type="match status" value="1"/>
</dbReference>
<dbReference type="AlphaFoldDB" id="A0A7X2NLZ7"/>
<protein>
    <submittedName>
        <fullName evidence="5">MerR family transcriptional regulator</fullName>
    </submittedName>
</protein>
<dbReference type="Proteomes" id="UP000429958">
    <property type="component" value="Unassembled WGS sequence"/>
</dbReference>
<organism evidence="5 6">
    <name type="scientific">Clostridium porci</name>
    <dbReference type="NCBI Taxonomy" id="2605778"/>
    <lineage>
        <taxon>Bacteria</taxon>
        <taxon>Bacillati</taxon>
        <taxon>Bacillota</taxon>
        <taxon>Clostridia</taxon>
        <taxon>Eubacteriales</taxon>
        <taxon>Clostridiaceae</taxon>
        <taxon>Clostridium</taxon>
    </lineage>
</organism>
<comment type="caution">
    <text evidence="5">The sequence shown here is derived from an EMBL/GenBank/DDBJ whole genome shotgun (WGS) entry which is preliminary data.</text>
</comment>
<evidence type="ECO:0000256" key="1">
    <source>
        <dbReference type="ARBA" id="ARBA00023015"/>
    </source>
</evidence>
<keyword evidence="6" id="KW-1185">Reference proteome</keyword>
<dbReference type="SUPFAM" id="SSF46955">
    <property type="entry name" value="Putative DNA-binding domain"/>
    <property type="match status" value="1"/>
</dbReference>
<evidence type="ECO:0000313" key="6">
    <source>
        <dbReference type="Proteomes" id="UP000429958"/>
    </source>
</evidence>
<dbReference type="SUPFAM" id="SSF55136">
    <property type="entry name" value="Probable bacterial effector-binding domain"/>
    <property type="match status" value="1"/>
</dbReference>
<keyword evidence="3" id="KW-0804">Transcription</keyword>
<name>A0A7X2NLZ7_9CLOT</name>
<reference evidence="5 6" key="1">
    <citation type="submission" date="2019-08" db="EMBL/GenBank/DDBJ databases">
        <title>In-depth cultivation of the pig gut microbiome towards novel bacterial diversity and tailored functional studies.</title>
        <authorList>
            <person name="Wylensek D."/>
            <person name="Hitch T.C.A."/>
            <person name="Clavel T."/>
        </authorList>
    </citation>
    <scope>NUCLEOTIDE SEQUENCE [LARGE SCALE GENOMIC DNA]</scope>
    <source>
        <strain evidence="5 6">WCA-389-WT-23D1</strain>
    </source>
</reference>
<dbReference type="GO" id="GO:0003677">
    <property type="term" value="F:DNA binding"/>
    <property type="evidence" value="ECO:0007669"/>
    <property type="project" value="UniProtKB-KW"/>
</dbReference>
<dbReference type="GO" id="GO:0003700">
    <property type="term" value="F:DNA-binding transcription factor activity"/>
    <property type="evidence" value="ECO:0007669"/>
    <property type="project" value="InterPro"/>
</dbReference>